<gene>
    <name evidence="2" type="ORF">C7B82_07100</name>
</gene>
<dbReference type="SUPFAM" id="SSF52540">
    <property type="entry name" value="P-loop containing nucleoside triphosphate hydrolases"/>
    <property type="match status" value="1"/>
</dbReference>
<sequence>MIIVVGGTKGGVGKTTIATNLTVLRSLEPKAGGQRYEVMLVDADEQGSASDFVLQRNELLGRAGFTAVQLYGAAVRSEVLNLKEKYDDIVIDVGGRDTGSQRAALLVGNVYLVPFLPGSYDVWTLAPFSELVREARVINPDLVAYCVLNKADARGSENQQAADLAKQEAPELQYVDLPIVNRRAFRNTGGEGLAVSELKAKDKKAIAEMEALYRYVFGVTEAPKGNRKGIKAKSK</sequence>
<reference evidence="2 3" key="2">
    <citation type="submission" date="2018-03" db="EMBL/GenBank/DDBJ databases">
        <title>The ancient ancestry and fast evolution of plastids.</title>
        <authorList>
            <person name="Moore K.R."/>
            <person name="Magnabosco C."/>
            <person name="Momper L."/>
            <person name="Gold D.A."/>
            <person name="Bosak T."/>
            <person name="Fournier G.P."/>
        </authorList>
    </citation>
    <scope>NUCLEOTIDE SEQUENCE [LARGE SCALE GENOMIC DNA]</scope>
    <source>
        <strain evidence="2 3">ULC18</strain>
    </source>
</reference>
<name>A0A2T1EFW3_9CYAN</name>
<feature type="domain" description="CobQ/CobB/MinD/ParA nucleotide binding" evidence="1">
    <location>
        <begin position="3"/>
        <end position="185"/>
    </location>
</feature>
<dbReference type="OrthoDB" id="69313at2"/>
<dbReference type="RefSeq" id="WP_106255617.1">
    <property type="nucleotide sequence ID" value="NZ_CAWNSW010000029.1"/>
</dbReference>
<evidence type="ECO:0000313" key="2">
    <source>
        <dbReference type="EMBL" id="PSB31585.1"/>
    </source>
</evidence>
<dbReference type="EMBL" id="PVWK01000034">
    <property type="protein sequence ID" value="PSB31585.1"/>
    <property type="molecule type" value="Genomic_DNA"/>
</dbReference>
<proteinExistence type="predicted"/>
<dbReference type="PIRSF" id="PIRSF009320">
    <property type="entry name" value="Nuc_binding_HP_1000"/>
    <property type="match status" value="1"/>
</dbReference>
<accession>A0A2T1EFW3</accession>
<comment type="caution">
    <text evidence="2">The sequence shown here is derived from an EMBL/GenBank/DDBJ whole genome shotgun (WGS) entry which is preliminary data.</text>
</comment>
<dbReference type="Proteomes" id="UP000239576">
    <property type="component" value="Unassembled WGS sequence"/>
</dbReference>
<dbReference type="PANTHER" id="PTHR13696:SF96">
    <property type="entry name" value="COBQ_COBB_MIND_PARA NUCLEOTIDE BINDING DOMAIN-CONTAINING PROTEIN"/>
    <property type="match status" value="1"/>
</dbReference>
<evidence type="ECO:0000259" key="1">
    <source>
        <dbReference type="Pfam" id="PF01656"/>
    </source>
</evidence>
<keyword evidence="3" id="KW-1185">Reference proteome</keyword>
<dbReference type="Pfam" id="PF01656">
    <property type="entry name" value="CbiA"/>
    <property type="match status" value="1"/>
</dbReference>
<dbReference type="CDD" id="cd02042">
    <property type="entry name" value="ParAB_family"/>
    <property type="match status" value="1"/>
</dbReference>
<evidence type="ECO:0000313" key="3">
    <source>
        <dbReference type="Proteomes" id="UP000239576"/>
    </source>
</evidence>
<dbReference type="AlphaFoldDB" id="A0A2T1EFW3"/>
<organism evidence="2 3">
    <name type="scientific">Stenomitos frigidus ULC18</name>
    <dbReference type="NCBI Taxonomy" id="2107698"/>
    <lineage>
        <taxon>Bacteria</taxon>
        <taxon>Bacillati</taxon>
        <taxon>Cyanobacteriota</taxon>
        <taxon>Cyanophyceae</taxon>
        <taxon>Leptolyngbyales</taxon>
        <taxon>Leptolyngbyaceae</taxon>
        <taxon>Stenomitos</taxon>
    </lineage>
</organism>
<dbReference type="InterPro" id="IPR027417">
    <property type="entry name" value="P-loop_NTPase"/>
</dbReference>
<dbReference type="InterPro" id="IPR002586">
    <property type="entry name" value="CobQ/CobB/MinD/ParA_Nub-bd_dom"/>
</dbReference>
<reference evidence="3" key="1">
    <citation type="submission" date="2018-02" db="EMBL/GenBank/DDBJ databases">
        <authorList>
            <person name="Moore K."/>
            <person name="Momper L."/>
        </authorList>
    </citation>
    <scope>NUCLEOTIDE SEQUENCE [LARGE SCALE GENOMIC DNA]</scope>
    <source>
        <strain evidence="3">ULC18</strain>
    </source>
</reference>
<protein>
    <submittedName>
        <fullName evidence="2">Chromosome partitioning protein ParA</fullName>
    </submittedName>
</protein>
<dbReference type="Gene3D" id="3.40.50.300">
    <property type="entry name" value="P-loop containing nucleotide triphosphate hydrolases"/>
    <property type="match status" value="1"/>
</dbReference>
<dbReference type="InterPro" id="IPR050678">
    <property type="entry name" value="DNA_Partitioning_ATPase"/>
</dbReference>
<dbReference type="PANTHER" id="PTHR13696">
    <property type="entry name" value="P-LOOP CONTAINING NUCLEOSIDE TRIPHOSPHATE HYDROLASE"/>
    <property type="match status" value="1"/>
</dbReference>